<organism evidence="2 3">
    <name type="scientific">Rhodofomes roseus</name>
    <dbReference type="NCBI Taxonomy" id="34475"/>
    <lineage>
        <taxon>Eukaryota</taxon>
        <taxon>Fungi</taxon>
        <taxon>Dikarya</taxon>
        <taxon>Basidiomycota</taxon>
        <taxon>Agaricomycotina</taxon>
        <taxon>Agaricomycetes</taxon>
        <taxon>Polyporales</taxon>
        <taxon>Rhodofomes</taxon>
    </lineage>
</organism>
<evidence type="ECO:0000313" key="2">
    <source>
        <dbReference type="EMBL" id="TFY62363.1"/>
    </source>
</evidence>
<reference evidence="2 3" key="1">
    <citation type="submission" date="2019-01" db="EMBL/GenBank/DDBJ databases">
        <title>Genome sequencing of the rare red list fungi Fomitopsis rosea.</title>
        <authorList>
            <person name="Buettner E."/>
            <person name="Kellner H."/>
        </authorList>
    </citation>
    <scope>NUCLEOTIDE SEQUENCE [LARGE SCALE GENOMIC DNA]</scope>
    <source>
        <strain evidence="2 3">DSM 105464</strain>
    </source>
</reference>
<comment type="caution">
    <text evidence="2">The sequence shown here is derived from an EMBL/GenBank/DDBJ whole genome shotgun (WGS) entry which is preliminary data.</text>
</comment>
<evidence type="ECO:0000256" key="1">
    <source>
        <dbReference type="SAM" id="SignalP"/>
    </source>
</evidence>
<dbReference type="AlphaFoldDB" id="A0A4Y9YKX0"/>
<dbReference type="Proteomes" id="UP000298390">
    <property type="component" value="Unassembled WGS sequence"/>
</dbReference>
<gene>
    <name evidence="2" type="ORF">EVJ58_g3908</name>
</gene>
<accession>A0A4Y9YKX0</accession>
<proteinExistence type="predicted"/>
<protein>
    <submittedName>
        <fullName evidence="2">Uncharacterized protein</fullName>
    </submittedName>
</protein>
<feature type="signal peptide" evidence="1">
    <location>
        <begin position="1"/>
        <end position="19"/>
    </location>
</feature>
<keyword evidence="1" id="KW-0732">Signal</keyword>
<feature type="chain" id="PRO_5021352978" evidence="1">
    <location>
        <begin position="20"/>
        <end position="52"/>
    </location>
</feature>
<sequence length="52" mass="5868">MSLVMTVFLMPLADPAAIADVDSQITRIHWEVFTNYKLFTPEKAVGRILSMV</sequence>
<evidence type="ECO:0000313" key="3">
    <source>
        <dbReference type="Proteomes" id="UP000298390"/>
    </source>
</evidence>
<dbReference type="EMBL" id="SEKV01000169">
    <property type="protein sequence ID" value="TFY62363.1"/>
    <property type="molecule type" value="Genomic_DNA"/>
</dbReference>
<name>A0A4Y9YKX0_9APHY</name>